<proteinExistence type="predicted"/>
<accession>A0A1Y1NI92</accession>
<reference evidence="1" key="1">
    <citation type="journal article" date="2016" name="Sci. Rep.">
        <title>Molecular characterization of firefly nuptial gifts: a multi-omics approach sheds light on postcopulatory sexual selection.</title>
        <authorList>
            <person name="Al-Wathiqui N."/>
            <person name="Fallon T.R."/>
            <person name="South A."/>
            <person name="Weng J.K."/>
            <person name="Lewis S.M."/>
        </authorList>
    </citation>
    <scope>NUCLEOTIDE SEQUENCE</scope>
</reference>
<evidence type="ECO:0000313" key="1">
    <source>
        <dbReference type="EMBL" id="JAV97613.1"/>
    </source>
</evidence>
<dbReference type="EMBL" id="GEZM01001657">
    <property type="protein sequence ID" value="JAV97613.1"/>
    <property type="molecule type" value="Transcribed_RNA"/>
</dbReference>
<protein>
    <submittedName>
        <fullName evidence="1">Uncharacterized protein</fullName>
    </submittedName>
</protein>
<dbReference type="AlphaFoldDB" id="A0A1Y1NI92"/>
<sequence length="99" mass="11009">MGSLEQLSNLGWHISPTGYDVISANRTLSNSATITNALNTDIRDFGNPTLVQEMKQTKTGTVTTLEYVYPIFTSTAFSWCCRYKKSKTSPPPKTKKTRA</sequence>
<organism evidence="1">
    <name type="scientific">Photinus pyralis</name>
    <name type="common">Common eastern firefly</name>
    <name type="synonym">Lampyris pyralis</name>
    <dbReference type="NCBI Taxonomy" id="7054"/>
    <lineage>
        <taxon>Eukaryota</taxon>
        <taxon>Metazoa</taxon>
        <taxon>Ecdysozoa</taxon>
        <taxon>Arthropoda</taxon>
        <taxon>Hexapoda</taxon>
        <taxon>Insecta</taxon>
        <taxon>Pterygota</taxon>
        <taxon>Neoptera</taxon>
        <taxon>Endopterygota</taxon>
        <taxon>Coleoptera</taxon>
        <taxon>Polyphaga</taxon>
        <taxon>Elateriformia</taxon>
        <taxon>Elateroidea</taxon>
        <taxon>Lampyridae</taxon>
        <taxon>Lampyrinae</taxon>
        <taxon>Photinus</taxon>
    </lineage>
</organism>
<name>A0A1Y1NI92_PHOPY</name>